<dbReference type="OrthoDB" id="1408613at2"/>
<dbReference type="KEGG" id="nia:A8C56_16625"/>
<dbReference type="Pfam" id="PF17541">
    <property type="entry name" value="TssC"/>
    <property type="match status" value="1"/>
</dbReference>
<dbReference type="GO" id="GO:0033103">
    <property type="term" value="P:protein secretion by the type VI secretion system"/>
    <property type="evidence" value="ECO:0007669"/>
    <property type="project" value="InterPro"/>
</dbReference>
<dbReference type="RefSeq" id="WP_067758451.1">
    <property type="nucleotide sequence ID" value="NZ_CP015772.1"/>
</dbReference>
<sequence length="464" mass="52915">MATAQNNPAQEEQSVQKEFKQPGVKELKSLETHLDALARLGGFDLLESAIDNVQNLNPERKARKKIFLEESSKKEERNELKKTLSWWIDVLSKTDDLSEMVNECDKQAGIADTTLKANLRKALDRTRELERSYRSVALFYKNTESQKVKNVSIMNAELDQLKDLDNTRFIDHIQTELVNNYDRLDLRNNYSILVLPGYLGSNKVVEKWAKIAHDNKVMLITDFENLDTPDDVMELFEAANLTGGDPYRSNVMMACNWLVGRGKVDAVGEEDHLYVPPSSSLAGKVYYTLMSQVTAGKKYGTMNEVDGVKFDLKKSEIASLEKLGLIPMAKEYGKVMAFSAKTLFNGDNIGLQTYSVVRVFDYVAKVMMDFLNRRAFENFNANTRKELNSQIVKFLDGITGPSKLIENFTIKRFEQDPVQKDRIHLDIHLKPYFPAKTFLIKLEGQKGDDPDGVEWMSKYEQEGK</sequence>
<protein>
    <submittedName>
        <fullName evidence="2">Type VI secretion system contractile sheath protein TssC</fullName>
    </submittedName>
</protein>
<evidence type="ECO:0000313" key="2">
    <source>
        <dbReference type="EMBL" id="ANH82371.1"/>
    </source>
</evidence>
<organism evidence="2 3">
    <name type="scientific">Niabella ginsenosidivorans</name>
    <dbReference type="NCBI Taxonomy" id="1176587"/>
    <lineage>
        <taxon>Bacteria</taxon>
        <taxon>Pseudomonadati</taxon>
        <taxon>Bacteroidota</taxon>
        <taxon>Chitinophagia</taxon>
        <taxon>Chitinophagales</taxon>
        <taxon>Chitinophagaceae</taxon>
        <taxon>Niabella</taxon>
    </lineage>
</organism>
<feature type="compositionally biased region" description="Polar residues" evidence="1">
    <location>
        <begin position="1"/>
        <end position="13"/>
    </location>
</feature>
<dbReference type="Proteomes" id="UP000077667">
    <property type="component" value="Chromosome"/>
</dbReference>
<keyword evidence="3" id="KW-1185">Reference proteome</keyword>
<dbReference type="AlphaFoldDB" id="A0A1A9I6Q1"/>
<reference evidence="2 3" key="1">
    <citation type="submission" date="2016-05" db="EMBL/GenBank/DDBJ databases">
        <title>Niabella ginsenosidivorans BS26 whole genome sequencing.</title>
        <authorList>
            <person name="Im W.T."/>
            <person name="Siddiqi M.Z."/>
        </authorList>
    </citation>
    <scope>NUCLEOTIDE SEQUENCE [LARGE SCALE GENOMIC DNA]</scope>
    <source>
        <strain evidence="2 3">BS26</strain>
    </source>
</reference>
<dbReference type="InterPro" id="IPR035576">
    <property type="entry name" value="T6SS_TssC"/>
</dbReference>
<dbReference type="EMBL" id="CP015772">
    <property type="protein sequence ID" value="ANH82371.1"/>
    <property type="molecule type" value="Genomic_DNA"/>
</dbReference>
<gene>
    <name evidence="2" type="ORF">A8C56_16625</name>
</gene>
<proteinExistence type="predicted"/>
<accession>A0A1A9I6Q1</accession>
<evidence type="ECO:0000256" key="1">
    <source>
        <dbReference type="SAM" id="MobiDB-lite"/>
    </source>
</evidence>
<dbReference type="STRING" id="1176587.A8C56_16625"/>
<feature type="region of interest" description="Disordered" evidence="1">
    <location>
        <begin position="1"/>
        <end position="20"/>
    </location>
</feature>
<dbReference type="GO" id="GO:0033104">
    <property type="term" value="C:type VI protein secretion system complex"/>
    <property type="evidence" value="ECO:0007669"/>
    <property type="project" value="InterPro"/>
</dbReference>
<name>A0A1A9I6Q1_9BACT</name>
<evidence type="ECO:0000313" key="3">
    <source>
        <dbReference type="Proteomes" id="UP000077667"/>
    </source>
</evidence>